<sequence>MGAKRFTLNISRVNGSVAIDTGIVQASATQTVFDRNIVGILGFREFCSWILATDLIHSIERRFLAAQAESDWDDCFETRLICVRGASRQHNRSDSVDIALNLGEPCKSRVVGYCLFFFMICNITNAWVMAKWKIRPMYVVVNQSPQLLSLKSSRIIQSTLYIRYQICKTSSGQSPGWGREVSKGVGTNLRNQSKGISKSLSMPRN</sequence>
<accession>A0ACC0FKR2</accession>
<comment type="caution">
    <text evidence="1">The sequence shown here is derived from an EMBL/GenBank/DDBJ whole genome shotgun (WGS) entry which is preliminary data.</text>
</comment>
<name>A0ACC0FKR2_9ERIC</name>
<dbReference type="Proteomes" id="UP001060215">
    <property type="component" value="Chromosome 14"/>
</dbReference>
<proteinExistence type="predicted"/>
<gene>
    <name evidence="1" type="ORF">LOK49_LG13G01601</name>
</gene>
<evidence type="ECO:0000313" key="1">
    <source>
        <dbReference type="EMBL" id="KAI7989413.1"/>
    </source>
</evidence>
<evidence type="ECO:0000313" key="2">
    <source>
        <dbReference type="Proteomes" id="UP001060215"/>
    </source>
</evidence>
<dbReference type="EMBL" id="CM045771">
    <property type="protein sequence ID" value="KAI7989413.1"/>
    <property type="molecule type" value="Genomic_DNA"/>
</dbReference>
<keyword evidence="2" id="KW-1185">Reference proteome</keyword>
<organism evidence="1 2">
    <name type="scientific">Camellia lanceoleosa</name>
    <dbReference type="NCBI Taxonomy" id="1840588"/>
    <lineage>
        <taxon>Eukaryota</taxon>
        <taxon>Viridiplantae</taxon>
        <taxon>Streptophyta</taxon>
        <taxon>Embryophyta</taxon>
        <taxon>Tracheophyta</taxon>
        <taxon>Spermatophyta</taxon>
        <taxon>Magnoliopsida</taxon>
        <taxon>eudicotyledons</taxon>
        <taxon>Gunneridae</taxon>
        <taxon>Pentapetalae</taxon>
        <taxon>asterids</taxon>
        <taxon>Ericales</taxon>
        <taxon>Theaceae</taxon>
        <taxon>Camellia</taxon>
    </lineage>
</organism>
<reference evidence="1 2" key="1">
    <citation type="journal article" date="2022" name="Plant J.">
        <title>Chromosome-level genome of Camellia lanceoleosa provides a valuable resource for understanding genome evolution and self-incompatibility.</title>
        <authorList>
            <person name="Gong W."/>
            <person name="Xiao S."/>
            <person name="Wang L."/>
            <person name="Liao Z."/>
            <person name="Chang Y."/>
            <person name="Mo W."/>
            <person name="Hu G."/>
            <person name="Li W."/>
            <person name="Zhao G."/>
            <person name="Zhu H."/>
            <person name="Hu X."/>
            <person name="Ji K."/>
            <person name="Xiang X."/>
            <person name="Song Q."/>
            <person name="Yuan D."/>
            <person name="Jin S."/>
            <person name="Zhang L."/>
        </authorList>
    </citation>
    <scope>NUCLEOTIDE SEQUENCE [LARGE SCALE GENOMIC DNA]</scope>
    <source>
        <strain evidence="1">SQ_2022a</strain>
    </source>
</reference>
<protein>
    <submittedName>
        <fullName evidence="1">Fasciclin-like arabinogalactan protein 4</fullName>
    </submittedName>
</protein>